<dbReference type="eggNOG" id="ENOG5030JQG">
    <property type="taxonomic scope" value="Bacteria"/>
</dbReference>
<dbReference type="AlphaFoldDB" id="B8HXD9"/>
<keyword evidence="1" id="KW-0472">Membrane</keyword>
<protein>
    <submittedName>
        <fullName evidence="2">Uncharacterized protein</fullName>
    </submittedName>
</protein>
<organism evidence="2">
    <name type="scientific">Cyanothece sp. (strain PCC 7425 / ATCC 29141)</name>
    <dbReference type="NCBI Taxonomy" id="395961"/>
    <lineage>
        <taxon>Bacteria</taxon>
        <taxon>Bacillati</taxon>
        <taxon>Cyanobacteriota</taxon>
        <taxon>Cyanophyceae</taxon>
        <taxon>Gomontiellales</taxon>
        <taxon>Cyanothecaceae</taxon>
        <taxon>Cyanothece</taxon>
    </lineage>
</organism>
<feature type="transmembrane region" description="Helical" evidence="1">
    <location>
        <begin position="55"/>
        <end position="74"/>
    </location>
</feature>
<sequence length="182" mass="20639">MSELAERTLSQRLIITMQFLIREIKKLSSLFLFFLIGFGYILLITKLYIETYDVNVYVFARVIVAALVAAKAVVIIDATPLMAKFTDSPRYIRLIYKSGIYTGAVLILGAIEGLIEKYHATKALGPAIAEYFASRNFNRFLATVLSIGIIFFIHNIFREIEIIYGKGTVQKLFLEVPKRNSN</sequence>
<dbReference type="EMBL" id="CP001344">
    <property type="protein sequence ID" value="ACL44830.1"/>
    <property type="molecule type" value="Genomic_DNA"/>
</dbReference>
<accession>B8HXD9</accession>
<reference evidence="2" key="1">
    <citation type="submission" date="2009-01" db="EMBL/GenBank/DDBJ databases">
        <title>Complete sequence of chromosome Cyanothece sp. PCC 7425.</title>
        <authorList>
            <consortium name="US DOE Joint Genome Institute"/>
            <person name="Lucas S."/>
            <person name="Copeland A."/>
            <person name="Lapidus A."/>
            <person name="Glavina del Rio T."/>
            <person name="Dalin E."/>
            <person name="Tice H."/>
            <person name="Bruce D."/>
            <person name="Goodwin L."/>
            <person name="Pitluck S."/>
            <person name="Sims D."/>
            <person name="Meineke L."/>
            <person name="Brettin T."/>
            <person name="Detter J.C."/>
            <person name="Han C."/>
            <person name="Larimer F."/>
            <person name="Land M."/>
            <person name="Hauser L."/>
            <person name="Kyrpides N."/>
            <person name="Ovchinnikova G."/>
            <person name="Liberton M."/>
            <person name="Stoeckel J."/>
            <person name="Banerjee A."/>
            <person name="Singh A."/>
            <person name="Page L."/>
            <person name="Sato H."/>
            <person name="Zhao L."/>
            <person name="Sherman L."/>
            <person name="Pakrasi H."/>
            <person name="Richardson P."/>
        </authorList>
    </citation>
    <scope>NUCLEOTIDE SEQUENCE</scope>
    <source>
        <strain evidence="2">PCC 7425</strain>
    </source>
</reference>
<evidence type="ECO:0000256" key="1">
    <source>
        <dbReference type="SAM" id="Phobius"/>
    </source>
</evidence>
<name>B8HXD9_CYAP4</name>
<keyword evidence="1" id="KW-0812">Transmembrane</keyword>
<dbReference type="STRING" id="395961.Cyan7425_2473"/>
<feature type="transmembrane region" description="Helical" evidence="1">
    <location>
        <begin position="27"/>
        <end position="49"/>
    </location>
</feature>
<feature type="transmembrane region" description="Helical" evidence="1">
    <location>
        <begin position="140"/>
        <end position="157"/>
    </location>
</feature>
<gene>
    <name evidence="2" type="ordered locus">Cyan7425_2473</name>
</gene>
<dbReference type="KEGG" id="cyn:Cyan7425_2473"/>
<feature type="transmembrane region" description="Helical" evidence="1">
    <location>
        <begin position="94"/>
        <end position="115"/>
    </location>
</feature>
<proteinExistence type="predicted"/>
<evidence type="ECO:0000313" key="2">
    <source>
        <dbReference type="EMBL" id="ACL44830.1"/>
    </source>
</evidence>
<keyword evidence="1" id="KW-1133">Transmembrane helix</keyword>
<dbReference type="HOGENOM" id="CLU_127001_0_0_3"/>